<dbReference type="GO" id="GO:0015031">
    <property type="term" value="P:protein transport"/>
    <property type="evidence" value="ECO:0007669"/>
    <property type="project" value="UniProtKB-KW"/>
</dbReference>
<dbReference type="InterPro" id="IPR047196">
    <property type="entry name" value="YidC_ALB_C"/>
</dbReference>
<evidence type="ECO:0000256" key="8">
    <source>
        <dbReference type="ARBA" id="ARBA00023186"/>
    </source>
</evidence>
<dbReference type="InterPro" id="IPR028055">
    <property type="entry name" value="YidC/Oxa/ALB_C"/>
</dbReference>
<dbReference type="GO" id="GO:0032977">
    <property type="term" value="F:membrane insertase activity"/>
    <property type="evidence" value="ECO:0007669"/>
    <property type="project" value="InterPro"/>
</dbReference>
<keyword evidence="7 10" id="KW-0472">Membrane</keyword>
<evidence type="ECO:0000256" key="3">
    <source>
        <dbReference type="ARBA" id="ARBA00022475"/>
    </source>
</evidence>
<dbReference type="GO" id="GO:0051205">
    <property type="term" value="P:protein insertion into membrane"/>
    <property type="evidence" value="ECO:0007669"/>
    <property type="project" value="TreeGrafter"/>
</dbReference>
<evidence type="ECO:0000256" key="2">
    <source>
        <dbReference type="ARBA" id="ARBA00022448"/>
    </source>
</evidence>
<keyword evidence="8" id="KW-0143">Chaperone</keyword>
<comment type="caution">
    <text evidence="12">The sequence shown here is derived from an EMBL/GenBank/DDBJ whole genome shotgun (WGS) entry which is preliminary data.</text>
</comment>
<evidence type="ECO:0000313" key="12">
    <source>
        <dbReference type="EMBL" id="OGZ29652.1"/>
    </source>
</evidence>
<keyword evidence="3" id="KW-1003">Cell membrane</keyword>
<dbReference type="EMBL" id="MHMQ01000033">
    <property type="protein sequence ID" value="OGZ29652.1"/>
    <property type="molecule type" value="Genomic_DNA"/>
</dbReference>
<dbReference type="NCBIfam" id="TIGR03592">
    <property type="entry name" value="yidC_oxa1_cterm"/>
    <property type="match status" value="1"/>
</dbReference>
<dbReference type="Pfam" id="PF02096">
    <property type="entry name" value="60KD_IMP"/>
    <property type="match status" value="1"/>
</dbReference>
<feature type="transmembrane region" description="Helical" evidence="10">
    <location>
        <begin position="100"/>
        <end position="121"/>
    </location>
</feature>
<dbReference type="PANTHER" id="PTHR12428:SF65">
    <property type="entry name" value="CYTOCHROME C OXIDASE ASSEMBLY PROTEIN COX18, MITOCHONDRIAL"/>
    <property type="match status" value="1"/>
</dbReference>
<sequence length="256" mass="29264">MSWFSFLFNEIFYRPLLNALVFLTDVLPFNDLGFAVIVLTLTVRLALSPLMHRSIKTQQKMKMIEPELKKIKDGFKNKEEQAKRTMELYRAHGVNPLSGVLLLFLQLPVLIALYLVFRASIQPDPSYLYSFVPVPSHINSFFLGLIDLGRGSIVLAATAAVSQFVQIKLAQLPQTAQKQQKTANDFGKMFSLQMTYFMPVFIFFIAMRFPSAVALYWTTLNLFAIVHEWVVREKAKNIYDTGGNNKENSNDNTKHD</sequence>
<evidence type="ECO:0000256" key="6">
    <source>
        <dbReference type="ARBA" id="ARBA00022989"/>
    </source>
</evidence>
<proteinExistence type="inferred from homology"/>
<evidence type="ECO:0000256" key="4">
    <source>
        <dbReference type="ARBA" id="ARBA00022692"/>
    </source>
</evidence>
<reference evidence="12 13" key="1">
    <citation type="journal article" date="2016" name="Nat. Commun.">
        <title>Thousands of microbial genomes shed light on interconnected biogeochemical processes in an aquifer system.</title>
        <authorList>
            <person name="Anantharaman K."/>
            <person name="Brown C.T."/>
            <person name="Hug L.A."/>
            <person name="Sharon I."/>
            <person name="Castelle C.J."/>
            <person name="Probst A.J."/>
            <person name="Thomas B.C."/>
            <person name="Singh A."/>
            <person name="Wilkins M.J."/>
            <person name="Karaoz U."/>
            <person name="Brodie E.L."/>
            <person name="Williams K.H."/>
            <person name="Hubbard S.S."/>
            <person name="Banfield J.F."/>
        </authorList>
    </citation>
    <scope>NUCLEOTIDE SEQUENCE [LARGE SCALE GENOMIC DNA]</scope>
</reference>
<keyword evidence="5" id="KW-0653">Protein transport</keyword>
<keyword evidence="2" id="KW-0813">Transport</keyword>
<comment type="similarity">
    <text evidence="9">Belongs to the OXA1/ALB3/YidC family.</text>
</comment>
<evidence type="ECO:0000313" key="13">
    <source>
        <dbReference type="Proteomes" id="UP000177486"/>
    </source>
</evidence>
<evidence type="ECO:0000256" key="5">
    <source>
        <dbReference type="ARBA" id="ARBA00022927"/>
    </source>
</evidence>
<feature type="transmembrane region" description="Helical" evidence="10">
    <location>
        <begin position="186"/>
        <end position="207"/>
    </location>
</feature>
<accession>A0A1G2EVW1</accession>
<gene>
    <name evidence="12" type="ORF">A2931_01110</name>
</gene>
<protein>
    <recommendedName>
        <fullName evidence="11">Membrane insertase YidC/Oxa/ALB C-terminal domain-containing protein</fullName>
    </recommendedName>
</protein>
<name>A0A1G2EVW1_9BACT</name>
<feature type="domain" description="Membrane insertase YidC/Oxa/ALB C-terminal" evidence="11">
    <location>
        <begin position="33"/>
        <end position="232"/>
    </location>
</feature>
<dbReference type="PANTHER" id="PTHR12428">
    <property type="entry name" value="OXA1"/>
    <property type="match status" value="1"/>
</dbReference>
<organism evidence="12 13">
    <name type="scientific">Candidatus Niyogibacteria bacterium RIFCSPLOWO2_01_FULL_45_48</name>
    <dbReference type="NCBI Taxonomy" id="1801724"/>
    <lineage>
        <taxon>Bacteria</taxon>
        <taxon>Candidatus Niyogiibacteriota</taxon>
    </lineage>
</organism>
<evidence type="ECO:0000256" key="9">
    <source>
        <dbReference type="RuleBase" id="RU003945"/>
    </source>
</evidence>
<dbReference type="AlphaFoldDB" id="A0A1G2EVW1"/>
<keyword evidence="6 10" id="KW-1133">Transmembrane helix</keyword>
<dbReference type="GO" id="GO:0005886">
    <property type="term" value="C:plasma membrane"/>
    <property type="evidence" value="ECO:0007669"/>
    <property type="project" value="UniProtKB-SubCell"/>
</dbReference>
<comment type="subcellular location">
    <subcellularLocation>
        <location evidence="1">Cell membrane</location>
        <topology evidence="1">Multi-pass membrane protein</topology>
    </subcellularLocation>
    <subcellularLocation>
        <location evidence="9">Membrane</location>
        <topology evidence="9">Multi-pass membrane protein</topology>
    </subcellularLocation>
</comment>
<evidence type="ECO:0000256" key="7">
    <source>
        <dbReference type="ARBA" id="ARBA00023136"/>
    </source>
</evidence>
<dbReference type="Proteomes" id="UP000177486">
    <property type="component" value="Unassembled WGS sequence"/>
</dbReference>
<keyword evidence="4 9" id="KW-0812">Transmembrane</keyword>
<evidence type="ECO:0000259" key="11">
    <source>
        <dbReference type="Pfam" id="PF02096"/>
    </source>
</evidence>
<evidence type="ECO:0000256" key="10">
    <source>
        <dbReference type="SAM" id="Phobius"/>
    </source>
</evidence>
<dbReference type="CDD" id="cd20070">
    <property type="entry name" value="5TM_YidC_Alb3"/>
    <property type="match status" value="1"/>
</dbReference>
<dbReference type="InterPro" id="IPR001708">
    <property type="entry name" value="YidC/ALB3/OXA1/COX18"/>
</dbReference>
<feature type="transmembrane region" description="Helical" evidence="10">
    <location>
        <begin position="32"/>
        <end position="52"/>
    </location>
</feature>
<evidence type="ECO:0000256" key="1">
    <source>
        <dbReference type="ARBA" id="ARBA00004651"/>
    </source>
</evidence>